<dbReference type="InterPro" id="IPR001031">
    <property type="entry name" value="Thioesterase"/>
</dbReference>
<reference evidence="4" key="1">
    <citation type="submission" date="2016-10" db="EMBL/GenBank/DDBJ databases">
        <authorList>
            <person name="Varghese N."/>
            <person name="Submissions S."/>
        </authorList>
    </citation>
    <scope>NUCLEOTIDE SEQUENCE [LARGE SCALE GENOMIC DNA]</scope>
    <source>
        <strain evidence="4">CGMCC 4.7047</strain>
    </source>
</reference>
<dbReference type="InterPro" id="IPR012223">
    <property type="entry name" value="TEII"/>
</dbReference>
<dbReference type="RefSeq" id="WP_019435430.1">
    <property type="nucleotide sequence ID" value="NZ_FPAB01000002.1"/>
</dbReference>
<proteinExistence type="inferred from homology"/>
<gene>
    <name evidence="3" type="ORF">SAMN05444716_102571</name>
</gene>
<accession>A0A1I6R004</accession>
<feature type="domain" description="Thioesterase" evidence="2">
    <location>
        <begin position="25"/>
        <end position="248"/>
    </location>
</feature>
<dbReference type="SUPFAM" id="SSF53474">
    <property type="entry name" value="alpha/beta-Hydrolases"/>
    <property type="match status" value="1"/>
</dbReference>
<dbReference type="Gene3D" id="3.40.50.1820">
    <property type="entry name" value="alpha/beta hydrolase"/>
    <property type="match status" value="1"/>
</dbReference>
<dbReference type="STRING" id="1176198.SAMN05444716_102571"/>
<organism evidence="3 4">
    <name type="scientific">Streptomyces harbinensis</name>
    <dbReference type="NCBI Taxonomy" id="1176198"/>
    <lineage>
        <taxon>Bacteria</taxon>
        <taxon>Bacillati</taxon>
        <taxon>Actinomycetota</taxon>
        <taxon>Actinomycetes</taxon>
        <taxon>Kitasatosporales</taxon>
        <taxon>Streptomycetaceae</taxon>
        <taxon>Streptomyces</taxon>
    </lineage>
</organism>
<evidence type="ECO:0000259" key="2">
    <source>
        <dbReference type="Pfam" id="PF00975"/>
    </source>
</evidence>
<evidence type="ECO:0000256" key="1">
    <source>
        <dbReference type="ARBA" id="ARBA00007169"/>
    </source>
</evidence>
<dbReference type="EMBL" id="FPAB01000002">
    <property type="protein sequence ID" value="SFS58003.1"/>
    <property type="molecule type" value="Genomic_DNA"/>
</dbReference>
<dbReference type="Pfam" id="PF00975">
    <property type="entry name" value="Thioesterase"/>
    <property type="match status" value="1"/>
</dbReference>
<protein>
    <submittedName>
        <fullName evidence="3">Surfactin synthase thioesterase subunit</fullName>
    </submittedName>
</protein>
<keyword evidence="4" id="KW-1185">Reference proteome</keyword>
<dbReference type="PANTHER" id="PTHR11487">
    <property type="entry name" value="THIOESTERASE"/>
    <property type="match status" value="1"/>
</dbReference>
<comment type="similarity">
    <text evidence="1">Belongs to the thioesterase family.</text>
</comment>
<sequence>MDATTSVGRAADWLPAGPPPQGALPLVCFPHAGAGASVFQVWEGRLPPGTVLCPVQPPGRENRFREPPLRDARTVVNAAAEVLLPHLTGPFAVFGHSMGALLAYAFTRELRRRGAPLPVALFVSGRVAPEVRAPGPPVHELPAPDFLRFLHSLGGIPEHILTRPAFTEMMVPLLRADIAVNLTHPYEEEPPLPVPLTAFAGSLDSNVPVRWVRPWAGHTSAGFRLRVVPGGHFFPYENPASVLEPIGAALEEVR</sequence>
<dbReference type="PANTHER" id="PTHR11487:SF0">
    <property type="entry name" value="S-ACYL FATTY ACID SYNTHASE THIOESTERASE, MEDIUM CHAIN"/>
    <property type="match status" value="1"/>
</dbReference>
<evidence type="ECO:0000313" key="3">
    <source>
        <dbReference type="EMBL" id="SFS58003.1"/>
    </source>
</evidence>
<evidence type="ECO:0000313" key="4">
    <source>
        <dbReference type="Proteomes" id="UP000198873"/>
    </source>
</evidence>
<dbReference type="AlphaFoldDB" id="A0A1I6R004"/>
<dbReference type="Proteomes" id="UP000198873">
    <property type="component" value="Unassembled WGS sequence"/>
</dbReference>
<dbReference type="GO" id="GO:0008610">
    <property type="term" value="P:lipid biosynthetic process"/>
    <property type="evidence" value="ECO:0007669"/>
    <property type="project" value="TreeGrafter"/>
</dbReference>
<name>A0A1I6R004_9ACTN</name>
<dbReference type="InterPro" id="IPR029058">
    <property type="entry name" value="AB_hydrolase_fold"/>
</dbReference>